<comment type="caution">
    <text evidence="2">The sequence shown here is derived from an EMBL/GenBank/DDBJ whole genome shotgun (WGS) entry which is preliminary data.</text>
</comment>
<sequence length="106" mass="12719">MNPKIIFWSLLVGCGQIIAVFTTLPTQATAPRAERNINERISEIRKVITEEQGQSADDNPAVSEEDNLIARWHNWHNNHWRNWHNWHNNHWRNWHNWGNWGNWGNY</sequence>
<gene>
    <name evidence="2" type="ORF">G7B40_033840</name>
</gene>
<name>A0AAP5IHD3_9CYAN</name>
<proteinExistence type="predicted"/>
<evidence type="ECO:0000313" key="2">
    <source>
        <dbReference type="EMBL" id="MDR9899505.1"/>
    </source>
</evidence>
<dbReference type="AlphaFoldDB" id="A0AAP5IHD3"/>
<protein>
    <recommendedName>
        <fullName evidence="4">RSAM-associated Gly-rich repeat protein</fullName>
    </recommendedName>
</protein>
<keyword evidence="1" id="KW-0472">Membrane</keyword>
<evidence type="ECO:0000313" key="3">
    <source>
        <dbReference type="Proteomes" id="UP000667802"/>
    </source>
</evidence>
<dbReference type="Proteomes" id="UP000667802">
    <property type="component" value="Unassembled WGS sequence"/>
</dbReference>
<keyword evidence="1" id="KW-1133">Transmembrane helix</keyword>
<organism evidence="2 3">
    <name type="scientific">Aetokthonos hydrillicola Thurmond2011</name>
    <dbReference type="NCBI Taxonomy" id="2712845"/>
    <lineage>
        <taxon>Bacteria</taxon>
        <taxon>Bacillati</taxon>
        <taxon>Cyanobacteriota</taxon>
        <taxon>Cyanophyceae</taxon>
        <taxon>Nostocales</taxon>
        <taxon>Hapalosiphonaceae</taxon>
        <taxon>Aetokthonos</taxon>
    </lineage>
</organism>
<reference evidence="3" key="1">
    <citation type="journal article" date="2021" name="Science">
        <title>Hunting the eagle killer: A cyanobacterial neurotoxin causes vacuolar myelinopathy.</title>
        <authorList>
            <person name="Breinlinger S."/>
            <person name="Phillips T.J."/>
            <person name="Haram B.N."/>
            <person name="Mares J."/>
            <person name="Martinez Yerena J.A."/>
            <person name="Hrouzek P."/>
            <person name="Sobotka R."/>
            <person name="Henderson W.M."/>
            <person name="Schmieder P."/>
            <person name="Williams S.M."/>
            <person name="Lauderdale J.D."/>
            <person name="Wilde H.D."/>
            <person name="Gerrin W."/>
            <person name="Kust A."/>
            <person name="Washington J.W."/>
            <person name="Wagner C."/>
            <person name="Geier B."/>
            <person name="Liebeke M."/>
            <person name="Enke H."/>
            <person name="Niedermeyer T.H.J."/>
            <person name="Wilde S.B."/>
        </authorList>
    </citation>
    <scope>NUCLEOTIDE SEQUENCE [LARGE SCALE GENOMIC DNA]</scope>
    <source>
        <strain evidence="3">Thurmond2011</strain>
    </source>
</reference>
<keyword evidence="1" id="KW-0812">Transmembrane</keyword>
<feature type="transmembrane region" description="Helical" evidence="1">
    <location>
        <begin position="6"/>
        <end position="25"/>
    </location>
</feature>
<accession>A0AAP5IHD3</accession>
<dbReference type="RefSeq" id="WP_208342212.1">
    <property type="nucleotide sequence ID" value="NZ_CAWQFN010000115.1"/>
</dbReference>
<evidence type="ECO:0008006" key="4">
    <source>
        <dbReference type="Google" id="ProtNLM"/>
    </source>
</evidence>
<evidence type="ECO:0000256" key="1">
    <source>
        <dbReference type="SAM" id="Phobius"/>
    </source>
</evidence>
<keyword evidence="3" id="KW-1185">Reference proteome</keyword>
<dbReference type="EMBL" id="JAALHA020000025">
    <property type="protein sequence ID" value="MDR9899505.1"/>
    <property type="molecule type" value="Genomic_DNA"/>
</dbReference>